<evidence type="ECO:0000256" key="1">
    <source>
        <dbReference type="ARBA" id="ARBA00022723"/>
    </source>
</evidence>
<dbReference type="InterPro" id="IPR051581">
    <property type="entry name" value="Ca-bind"/>
</dbReference>
<keyword evidence="3" id="KW-0106">Calcium</keyword>
<protein>
    <submittedName>
        <fullName evidence="4">Uncharacterized protein</fullName>
    </submittedName>
</protein>
<dbReference type="PANTHER" id="PTHR34524">
    <property type="entry name" value="CALCYPHOSIN"/>
    <property type="match status" value="1"/>
</dbReference>
<dbReference type="GeneTree" id="ENSGT00940000159670"/>
<dbReference type="InterPro" id="IPR018247">
    <property type="entry name" value="EF_Hand_1_Ca_BS"/>
</dbReference>
<dbReference type="Gene3D" id="1.10.238.10">
    <property type="entry name" value="EF-hand"/>
    <property type="match status" value="1"/>
</dbReference>
<dbReference type="SUPFAM" id="SSF47473">
    <property type="entry name" value="EF-hand"/>
    <property type="match status" value="1"/>
</dbReference>
<name>A0A8C9N354_SERCA</name>
<keyword evidence="2" id="KW-0677">Repeat</keyword>
<dbReference type="OMA" id="YFRERDQ"/>
<organism evidence="4 5">
    <name type="scientific">Serinus canaria</name>
    <name type="common">Island canary</name>
    <name type="synonym">Fringilla canaria</name>
    <dbReference type="NCBI Taxonomy" id="9135"/>
    <lineage>
        <taxon>Eukaryota</taxon>
        <taxon>Metazoa</taxon>
        <taxon>Chordata</taxon>
        <taxon>Craniata</taxon>
        <taxon>Vertebrata</taxon>
        <taxon>Euteleostomi</taxon>
        <taxon>Archelosauria</taxon>
        <taxon>Archosauria</taxon>
        <taxon>Dinosauria</taxon>
        <taxon>Saurischia</taxon>
        <taxon>Theropoda</taxon>
        <taxon>Coelurosauria</taxon>
        <taxon>Aves</taxon>
        <taxon>Neognathae</taxon>
        <taxon>Neoaves</taxon>
        <taxon>Telluraves</taxon>
        <taxon>Australaves</taxon>
        <taxon>Passeriformes</taxon>
        <taxon>Passeroidea</taxon>
        <taxon>Fringillidae</taxon>
        <taxon>Carduelinae</taxon>
        <taxon>Serinus</taxon>
    </lineage>
</organism>
<dbReference type="Ensembl" id="ENSSCAT00000013407.1">
    <property type="protein sequence ID" value="ENSSCAP00000011905.1"/>
    <property type="gene ID" value="ENSSCAG00000008897.1"/>
</dbReference>
<accession>A0A8C9N354</accession>
<dbReference type="PROSITE" id="PS00018">
    <property type="entry name" value="EF_HAND_1"/>
    <property type="match status" value="1"/>
</dbReference>
<keyword evidence="5" id="KW-1185">Reference proteome</keyword>
<sequence>HDLAVCACTQETNHVLGIFRETLSKRGVWVITGLGKYFRQIDKNRNGFLSQATLKNEELWQNIFKLKDFETLWLILDDSKNDKVNYGEFTHAIFGAMNEYRKTFVRKAYMKLDFNKTGSVPVVDVRKCYCAKKHPVVLAGKTAEEEIKSSFLEALGESCSNSDEVSYSEFEDYYEGLSFGFVGDDDFVNILRNS</sequence>
<reference evidence="4" key="2">
    <citation type="submission" date="2025-09" db="UniProtKB">
        <authorList>
            <consortium name="Ensembl"/>
        </authorList>
    </citation>
    <scope>IDENTIFICATION</scope>
</reference>
<evidence type="ECO:0000313" key="4">
    <source>
        <dbReference type="Ensembl" id="ENSSCAP00000011905.1"/>
    </source>
</evidence>
<proteinExistence type="predicted"/>
<dbReference type="Proteomes" id="UP000694409">
    <property type="component" value="Unassembled WGS sequence"/>
</dbReference>
<keyword evidence="1" id="KW-0479">Metal-binding</keyword>
<dbReference type="PANTHER" id="PTHR34524:SF3">
    <property type="entry name" value="CALCYPHOSIN-2"/>
    <property type="match status" value="1"/>
</dbReference>
<evidence type="ECO:0000256" key="3">
    <source>
        <dbReference type="ARBA" id="ARBA00022837"/>
    </source>
</evidence>
<evidence type="ECO:0000256" key="2">
    <source>
        <dbReference type="ARBA" id="ARBA00022737"/>
    </source>
</evidence>
<dbReference type="GO" id="GO:0046872">
    <property type="term" value="F:metal ion binding"/>
    <property type="evidence" value="ECO:0007669"/>
    <property type="project" value="UniProtKB-KW"/>
</dbReference>
<dbReference type="InterPro" id="IPR011992">
    <property type="entry name" value="EF-hand-dom_pair"/>
</dbReference>
<reference evidence="4" key="1">
    <citation type="submission" date="2025-08" db="UniProtKB">
        <authorList>
            <consortium name="Ensembl"/>
        </authorList>
    </citation>
    <scope>IDENTIFICATION</scope>
</reference>
<dbReference type="AlphaFoldDB" id="A0A8C9N354"/>
<evidence type="ECO:0000313" key="5">
    <source>
        <dbReference type="Proteomes" id="UP000694409"/>
    </source>
</evidence>